<sequence length="571" mass="66277">MTKSRVKPKNSIIEVGVEDGTISPKEVFLARLKFLKEYLWRFNWDRANQLIKEQMLNTTVDEIDGIQDKVLQDYLRVNIYLQKNPKKLFFGIDDVLVQMYQTCATDDQFLPGFADYSEINLPSCFEGRTTKEHEEHFWNMMHMITLVNFKKPRKNGLTFTSFKEGLGDTNNSIPTIFGNAMRTLVAYFIENSKWDLKLLNHAIKGKHVSASNFTALIYMLILKEDTLKDKFVLDKEVREAGRAGVEFRDFFNLNPDEKFNVIKYLMEFYKGMEKNMNSTLLQSIYDVPMDQIEYELTEQRKIITQQRKEKAAFLKTTCAGGRKLTAQQHSSYLIKFEERISNAEREIEALNERKSNLISLVWNKSDLVIGLDRNFNIYRAFPGVCHITVSKPRCPNLATNFQEYGESFNPEATMEDELINKISPTTTMVDCEGYDHYYIDSKNKFDLIINQLNPNGCRERKLLANLKKLETCCMDNLEKAELFDQTYEGKTNVETYANSIQKQLKQHLIRNVKRLGENQIKKAESLMNSDKLEDLVQCAEIVVGPAHYKSFSEISESLKTFSCLSIYLNII</sequence>
<dbReference type="WBParaSite" id="RSKR_0000991200.1">
    <property type="protein sequence ID" value="RSKR_0000991200.1"/>
    <property type="gene ID" value="RSKR_0000991200"/>
</dbReference>
<accession>A0AC35UDC3</accession>
<evidence type="ECO:0000313" key="2">
    <source>
        <dbReference type="WBParaSite" id="RSKR_0000991200.1"/>
    </source>
</evidence>
<proteinExistence type="predicted"/>
<name>A0AC35UDC3_9BILA</name>
<evidence type="ECO:0000313" key="1">
    <source>
        <dbReference type="Proteomes" id="UP000095286"/>
    </source>
</evidence>
<organism evidence="1 2">
    <name type="scientific">Rhabditophanes sp. KR3021</name>
    <dbReference type="NCBI Taxonomy" id="114890"/>
    <lineage>
        <taxon>Eukaryota</taxon>
        <taxon>Metazoa</taxon>
        <taxon>Ecdysozoa</taxon>
        <taxon>Nematoda</taxon>
        <taxon>Chromadorea</taxon>
        <taxon>Rhabditida</taxon>
        <taxon>Tylenchina</taxon>
        <taxon>Panagrolaimomorpha</taxon>
        <taxon>Strongyloidoidea</taxon>
        <taxon>Alloionematidae</taxon>
        <taxon>Rhabditophanes</taxon>
    </lineage>
</organism>
<dbReference type="Proteomes" id="UP000095286">
    <property type="component" value="Unplaced"/>
</dbReference>
<protein>
    <submittedName>
        <fullName evidence="2">WSD domain-containing protein</fullName>
    </submittedName>
</protein>
<reference evidence="2" key="1">
    <citation type="submission" date="2016-11" db="UniProtKB">
        <authorList>
            <consortium name="WormBaseParasite"/>
        </authorList>
    </citation>
    <scope>IDENTIFICATION</scope>
    <source>
        <strain evidence="2">KR3021</strain>
    </source>
</reference>